<dbReference type="PROSITE" id="PS00211">
    <property type="entry name" value="ABC_TRANSPORTER_1"/>
    <property type="match status" value="1"/>
</dbReference>
<evidence type="ECO:0000256" key="2">
    <source>
        <dbReference type="ARBA" id="ARBA00022448"/>
    </source>
</evidence>
<keyword evidence="10" id="KW-1185">Reference proteome</keyword>
<keyword evidence="3" id="KW-1003">Cell membrane</keyword>
<accession>A0A4Q7VFM9</accession>
<protein>
    <submittedName>
        <fullName evidence="9">Sulfonate transport system ATP-binding protein</fullName>
    </submittedName>
</protein>
<evidence type="ECO:0000256" key="5">
    <source>
        <dbReference type="ARBA" id="ARBA00022840"/>
    </source>
</evidence>
<evidence type="ECO:0000313" key="9">
    <source>
        <dbReference type="EMBL" id="RZT94682.1"/>
    </source>
</evidence>
<dbReference type="AlphaFoldDB" id="A0A4Q7VFM9"/>
<dbReference type="InterPro" id="IPR027417">
    <property type="entry name" value="P-loop_NTPase"/>
</dbReference>
<keyword evidence="5 9" id="KW-0067">ATP-binding</keyword>
<dbReference type="PROSITE" id="PS50893">
    <property type="entry name" value="ABC_TRANSPORTER_2"/>
    <property type="match status" value="1"/>
</dbReference>
<dbReference type="GO" id="GO:0016887">
    <property type="term" value="F:ATP hydrolysis activity"/>
    <property type="evidence" value="ECO:0007669"/>
    <property type="project" value="InterPro"/>
</dbReference>
<feature type="domain" description="ABC transporter" evidence="8">
    <location>
        <begin position="11"/>
        <end position="225"/>
    </location>
</feature>
<dbReference type="OrthoDB" id="8683598at2"/>
<keyword evidence="2" id="KW-0813">Transport</keyword>
<evidence type="ECO:0000256" key="7">
    <source>
        <dbReference type="ARBA" id="ARBA00023136"/>
    </source>
</evidence>
<dbReference type="InterPro" id="IPR003593">
    <property type="entry name" value="AAA+_ATPase"/>
</dbReference>
<name>A0A4Q7VFM9_9BURK</name>
<comment type="caution">
    <text evidence="9">The sequence shown here is derived from an EMBL/GenBank/DDBJ whole genome shotgun (WGS) entry which is preliminary data.</text>
</comment>
<dbReference type="PANTHER" id="PTHR42788:SF17">
    <property type="entry name" value="ALIPHATIC SULFONATES IMPORT ATP-BINDING PROTEIN SSUB"/>
    <property type="match status" value="1"/>
</dbReference>
<gene>
    <name evidence="9" type="ORF">EV681_3104</name>
</gene>
<evidence type="ECO:0000256" key="1">
    <source>
        <dbReference type="ARBA" id="ARBA00005417"/>
    </source>
</evidence>
<dbReference type="InterPro" id="IPR017871">
    <property type="entry name" value="ABC_transporter-like_CS"/>
</dbReference>
<evidence type="ECO:0000256" key="3">
    <source>
        <dbReference type="ARBA" id="ARBA00022475"/>
    </source>
</evidence>
<reference evidence="9 10" key="1">
    <citation type="submission" date="2019-02" db="EMBL/GenBank/DDBJ databases">
        <title>Genomic Encyclopedia of Type Strains, Phase IV (KMG-IV): sequencing the most valuable type-strain genomes for metagenomic binning, comparative biology and taxonomic classification.</title>
        <authorList>
            <person name="Goeker M."/>
        </authorList>
    </citation>
    <scope>NUCLEOTIDE SEQUENCE [LARGE SCALE GENOMIC DNA]</scope>
    <source>
        <strain evidence="9 10">DSM 23814</strain>
    </source>
</reference>
<proteinExistence type="inferred from homology"/>
<dbReference type="EMBL" id="SHKO01000002">
    <property type="protein sequence ID" value="RZT94682.1"/>
    <property type="molecule type" value="Genomic_DNA"/>
</dbReference>
<dbReference type="Gene3D" id="3.40.50.300">
    <property type="entry name" value="P-loop containing nucleotide triphosphate hydrolases"/>
    <property type="match status" value="1"/>
</dbReference>
<dbReference type="InterPro" id="IPR050166">
    <property type="entry name" value="ABC_transporter_ATP-bind"/>
</dbReference>
<comment type="similarity">
    <text evidence="1">Belongs to the ABC transporter superfamily.</text>
</comment>
<evidence type="ECO:0000256" key="6">
    <source>
        <dbReference type="ARBA" id="ARBA00022967"/>
    </source>
</evidence>
<keyword evidence="7" id="KW-0472">Membrane</keyword>
<evidence type="ECO:0000313" key="10">
    <source>
        <dbReference type="Proteomes" id="UP000293398"/>
    </source>
</evidence>
<dbReference type="PANTHER" id="PTHR42788">
    <property type="entry name" value="TAURINE IMPORT ATP-BINDING PROTEIN-RELATED"/>
    <property type="match status" value="1"/>
</dbReference>
<sequence>MSSLSNTRLAVSTRGLRRQYGEQIIIDNLDLDIESGEFVALLGESGCGKTTLLRALARLDQIDAGTINGPTHPAVVFQEHRLLPWGPLWRNVALGMDNASGKAQAIAALREVGLQGRENDWPRSLSGGQAQRVALARALVREPRLLLLDEPFAALDALTRIKMHVLVKELVQRHTPGVLLVTHDVDEAIDLADRILVMRNGRIAQSYQTRSSSQQTRATLRLELLRALGVDISQLQAA</sequence>
<dbReference type="RefSeq" id="WP_130304460.1">
    <property type="nucleotide sequence ID" value="NZ_SHKO01000002.1"/>
</dbReference>
<dbReference type="SUPFAM" id="SSF52540">
    <property type="entry name" value="P-loop containing nucleoside triphosphate hydrolases"/>
    <property type="match status" value="1"/>
</dbReference>
<organism evidence="9 10">
    <name type="scientific">Advenella incenata</name>
    <dbReference type="NCBI Taxonomy" id="267800"/>
    <lineage>
        <taxon>Bacteria</taxon>
        <taxon>Pseudomonadati</taxon>
        <taxon>Pseudomonadota</taxon>
        <taxon>Betaproteobacteria</taxon>
        <taxon>Burkholderiales</taxon>
        <taxon>Alcaligenaceae</taxon>
    </lineage>
</organism>
<dbReference type="SMART" id="SM00382">
    <property type="entry name" value="AAA"/>
    <property type="match status" value="1"/>
</dbReference>
<dbReference type="GO" id="GO:0005524">
    <property type="term" value="F:ATP binding"/>
    <property type="evidence" value="ECO:0007669"/>
    <property type="project" value="UniProtKB-KW"/>
</dbReference>
<evidence type="ECO:0000259" key="8">
    <source>
        <dbReference type="PROSITE" id="PS50893"/>
    </source>
</evidence>
<dbReference type="Pfam" id="PF00005">
    <property type="entry name" value="ABC_tran"/>
    <property type="match status" value="1"/>
</dbReference>
<evidence type="ECO:0000256" key="4">
    <source>
        <dbReference type="ARBA" id="ARBA00022741"/>
    </source>
</evidence>
<keyword evidence="4" id="KW-0547">Nucleotide-binding</keyword>
<dbReference type="InterPro" id="IPR003439">
    <property type="entry name" value="ABC_transporter-like_ATP-bd"/>
</dbReference>
<dbReference type="Proteomes" id="UP000293398">
    <property type="component" value="Unassembled WGS sequence"/>
</dbReference>
<keyword evidence="6" id="KW-1278">Translocase</keyword>